<feature type="region of interest" description="Disordered" evidence="1">
    <location>
        <begin position="182"/>
        <end position="212"/>
    </location>
</feature>
<keyword evidence="3" id="KW-1185">Reference proteome</keyword>
<gene>
    <name evidence="2" type="ORF">TM35_000171320</name>
</gene>
<dbReference type="OrthoDB" id="272225at2759"/>
<feature type="region of interest" description="Disordered" evidence="1">
    <location>
        <begin position="635"/>
        <end position="655"/>
    </location>
</feature>
<evidence type="ECO:0000313" key="3">
    <source>
        <dbReference type="Proteomes" id="UP000192257"/>
    </source>
</evidence>
<protein>
    <submittedName>
        <fullName evidence="2">Uncharacterized protein</fullName>
    </submittedName>
</protein>
<name>A0A1X0NVW2_9TRYP</name>
<dbReference type="AlphaFoldDB" id="A0A1X0NVW2"/>
<dbReference type="GeneID" id="39985991"/>
<feature type="region of interest" description="Disordered" evidence="1">
    <location>
        <begin position="365"/>
        <end position="388"/>
    </location>
</feature>
<dbReference type="VEuPathDB" id="TriTrypDB:TM35_000171320"/>
<sequence length="655" mass="72918">MKEAPRETSDAGIPYVSIKTRFHQLQTFSDIKKTVRSLAGDPADVSVAGLSRSAHGVSSTAHPDVSTGGSPGSCGELDTRKRVLCVWDVDDTLVSSGPSGVRQHPLFTEEELTGLYRNLKARHLLLSQGSIDDVFAPGGLGKLQYLAPFFLPQTAAMSAKKSKVNVGCGGFFTSCGRPNTARQTNSNTAIDKSSSGIKKKKKGEGKDNDEDKDAGADIVRIATLRAPPEQPEDTELFFSEDKKPPRCSSEVRWLVMRPSLWGISLASLSNFIAPSEHTAFLDGSVFHKMDVVRSLAASGLWDVVFFMDNDLTELGLIRPGLGIDDYYRMKSVGKLLRFFQGDYLLLEVSAALEEKERKNNVVEVTTSPSKDTDPILNGNSTEVKNGERKKSTSISQAVFLPLVQILGTENKINGERKVSDCSTSVMKNKEDTQSQGQVVELVLAHLRLSGAKFRRITKVESDPLSRKEREWWHPALRTGPPCTDEHYTQLMEDFFIFEAEVLNEVAKPSPQIMTFYGWEPSIGVVRYPIYKRPEHIPKLNNQYEEVCHQVITNIIEQLDSRLTAAQEYELKREANILYRRLIRRQPVIDPQLIVKLATALFETLRSEGRLPRNLSDRLKKDIRFMLGDVITSTSNSNISEGVNRHNSPTTSSKTD</sequence>
<dbReference type="Proteomes" id="UP000192257">
    <property type="component" value="Unassembled WGS sequence"/>
</dbReference>
<dbReference type="RefSeq" id="XP_028882326.1">
    <property type="nucleotide sequence ID" value="XM_029026211.1"/>
</dbReference>
<evidence type="ECO:0000256" key="1">
    <source>
        <dbReference type="SAM" id="MobiDB-lite"/>
    </source>
</evidence>
<dbReference type="EMBL" id="NBCO01000017">
    <property type="protein sequence ID" value="ORC88260.1"/>
    <property type="molecule type" value="Genomic_DNA"/>
</dbReference>
<comment type="caution">
    <text evidence="2">The sequence shown here is derived from an EMBL/GenBank/DDBJ whole genome shotgun (WGS) entry which is preliminary data.</text>
</comment>
<evidence type="ECO:0000313" key="2">
    <source>
        <dbReference type="EMBL" id="ORC88260.1"/>
    </source>
</evidence>
<accession>A0A1X0NVW2</accession>
<organism evidence="2 3">
    <name type="scientific">Trypanosoma theileri</name>
    <dbReference type="NCBI Taxonomy" id="67003"/>
    <lineage>
        <taxon>Eukaryota</taxon>
        <taxon>Discoba</taxon>
        <taxon>Euglenozoa</taxon>
        <taxon>Kinetoplastea</taxon>
        <taxon>Metakinetoplastina</taxon>
        <taxon>Trypanosomatida</taxon>
        <taxon>Trypanosomatidae</taxon>
        <taxon>Trypanosoma</taxon>
    </lineage>
</organism>
<reference evidence="2 3" key="1">
    <citation type="submission" date="2017-03" db="EMBL/GenBank/DDBJ databases">
        <title>An alternative strategy for trypanosome survival in the mammalian bloodstream revealed through genome and transcriptome analysis of the ubiquitous bovine parasite Trypanosoma (Megatrypanum) theileri.</title>
        <authorList>
            <person name="Kelly S."/>
            <person name="Ivens A."/>
            <person name="Mott A."/>
            <person name="O'Neill E."/>
            <person name="Emms D."/>
            <person name="Macleod O."/>
            <person name="Voorheis P."/>
            <person name="Matthews J."/>
            <person name="Matthews K."/>
            <person name="Carrington M."/>
        </authorList>
    </citation>
    <scope>NUCLEOTIDE SEQUENCE [LARGE SCALE GENOMIC DNA]</scope>
    <source>
        <strain evidence="2">Edinburgh</strain>
    </source>
</reference>
<proteinExistence type="predicted"/>